<name>A0AAQ3MBF1_9PEZI</name>
<evidence type="ECO:0000313" key="2">
    <source>
        <dbReference type="Proteomes" id="UP001303373"/>
    </source>
</evidence>
<dbReference type="AlphaFoldDB" id="A0AAQ3MBF1"/>
<keyword evidence="2" id="KW-1185">Reference proteome</keyword>
<proteinExistence type="predicted"/>
<evidence type="ECO:0000313" key="1">
    <source>
        <dbReference type="EMBL" id="WPH01847.1"/>
    </source>
</evidence>
<dbReference type="EMBL" id="CP138586">
    <property type="protein sequence ID" value="WPH01847.1"/>
    <property type="molecule type" value="Genomic_DNA"/>
</dbReference>
<reference evidence="1 2" key="1">
    <citation type="submission" date="2023-11" db="EMBL/GenBank/DDBJ databases">
        <title>An acidophilic fungus is an integral part of prey digestion in a carnivorous sundew plant.</title>
        <authorList>
            <person name="Tsai I.J."/>
        </authorList>
    </citation>
    <scope>NUCLEOTIDE SEQUENCE [LARGE SCALE GENOMIC DNA]</scope>
    <source>
        <strain evidence="1">169a</strain>
    </source>
</reference>
<gene>
    <name evidence="1" type="ORF">R9X50_00470100</name>
</gene>
<organism evidence="1 2">
    <name type="scientific">Acrodontium crateriforme</name>
    <dbReference type="NCBI Taxonomy" id="150365"/>
    <lineage>
        <taxon>Eukaryota</taxon>
        <taxon>Fungi</taxon>
        <taxon>Dikarya</taxon>
        <taxon>Ascomycota</taxon>
        <taxon>Pezizomycotina</taxon>
        <taxon>Dothideomycetes</taxon>
        <taxon>Dothideomycetidae</taxon>
        <taxon>Mycosphaerellales</taxon>
        <taxon>Teratosphaeriaceae</taxon>
        <taxon>Acrodontium</taxon>
    </lineage>
</organism>
<protein>
    <submittedName>
        <fullName evidence="1">Ferroporti-1</fullName>
    </submittedName>
</protein>
<accession>A0AAQ3MBF1</accession>
<dbReference type="Proteomes" id="UP001303373">
    <property type="component" value="Chromosome 7"/>
</dbReference>
<sequence length="131" mass="14883">MSFSALSTRGNPAQATDIPYCHSENCEQYSPITIFLLTPTRWLLQSWLLHPTLRSSAVKATVAHSRLRNARHYWEKLDLTCFTRRPLVPASGLIIATNVSRLGLRGFELSVQVIVQEHRKWKPKIAAYSPP</sequence>